<dbReference type="PROSITE" id="PS50222">
    <property type="entry name" value="EF_HAND_2"/>
    <property type="match status" value="1"/>
</dbReference>
<dbReference type="InterPro" id="IPR002048">
    <property type="entry name" value="EF_hand_dom"/>
</dbReference>
<evidence type="ECO:0000313" key="3">
    <source>
        <dbReference type="EMBL" id="CAE7235134.1"/>
    </source>
</evidence>
<dbReference type="SUPFAM" id="SSF47473">
    <property type="entry name" value="EF-hand"/>
    <property type="match status" value="1"/>
</dbReference>
<organism evidence="3 4">
    <name type="scientific">Symbiodinium natans</name>
    <dbReference type="NCBI Taxonomy" id="878477"/>
    <lineage>
        <taxon>Eukaryota</taxon>
        <taxon>Sar</taxon>
        <taxon>Alveolata</taxon>
        <taxon>Dinophyceae</taxon>
        <taxon>Suessiales</taxon>
        <taxon>Symbiodiniaceae</taxon>
        <taxon>Symbiodinium</taxon>
    </lineage>
</organism>
<name>A0A812KV10_9DINO</name>
<keyword evidence="4" id="KW-1185">Reference proteome</keyword>
<dbReference type="Gene3D" id="1.10.238.10">
    <property type="entry name" value="EF-hand"/>
    <property type="match status" value="1"/>
</dbReference>
<evidence type="ECO:0000256" key="1">
    <source>
        <dbReference type="ARBA" id="ARBA00022837"/>
    </source>
</evidence>
<dbReference type="EMBL" id="CAJNDS010000802">
    <property type="protein sequence ID" value="CAE7235134.1"/>
    <property type="molecule type" value="Genomic_DNA"/>
</dbReference>
<dbReference type="InterPro" id="IPR011992">
    <property type="entry name" value="EF-hand-dom_pair"/>
</dbReference>
<dbReference type="Proteomes" id="UP000604046">
    <property type="component" value="Unassembled WGS sequence"/>
</dbReference>
<proteinExistence type="predicted"/>
<dbReference type="AlphaFoldDB" id="A0A812KV10"/>
<dbReference type="PROSITE" id="PS00018">
    <property type="entry name" value="EF_HAND_1"/>
    <property type="match status" value="1"/>
</dbReference>
<keyword evidence="1" id="KW-0106">Calcium</keyword>
<comment type="caution">
    <text evidence="3">The sequence shown here is derived from an EMBL/GenBank/DDBJ whole genome shotgun (WGS) entry which is preliminary data.</text>
</comment>
<protein>
    <submittedName>
        <fullName evidence="3">Caltractin protein</fullName>
    </submittedName>
</protein>
<gene>
    <name evidence="3" type="primary">Caltractin</name>
    <name evidence="3" type="ORF">SNAT2548_LOCUS10016</name>
</gene>
<evidence type="ECO:0000313" key="4">
    <source>
        <dbReference type="Proteomes" id="UP000604046"/>
    </source>
</evidence>
<dbReference type="Pfam" id="PF13202">
    <property type="entry name" value="EF-hand_5"/>
    <property type="match status" value="2"/>
</dbReference>
<accession>A0A812KV10</accession>
<sequence>MMLAEALTPQQHILELEKPELSVLYDLVDTDGSGRIDDQERKALQAMTTRDGQREFLNLAHAVSRHHRPSSILVKAFSLFVQSGKISTTKIRDLAEELLDKLFWEEDIHVAFSIIDVNGSGCIDSSELSKASKVMPISNVSEFMLHARGQQLDFSQFSKLLAKQRVSRNVLKLLAKELQGRQISDEDLNLAIAAARRKEQLDAERINAEEIEAMKHSVL</sequence>
<dbReference type="GO" id="GO:0005509">
    <property type="term" value="F:calcium ion binding"/>
    <property type="evidence" value="ECO:0007669"/>
    <property type="project" value="InterPro"/>
</dbReference>
<evidence type="ECO:0000259" key="2">
    <source>
        <dbReference type="PROSITE" id="PS50222"/>
    </source>
</evidence>
<dbReference type="SMART" id="SM00054">
    <property type="entry name" value="EFh"/>
    <property type="match status" value="2"/>
</dbReference>
<dbReference type="InterPro" id="IPR018247">
    <property type="entry name" value="EF_Hand_1_Ca_BS"/>
</dbReference>
<reference evidence="3" key="1">
    <citation type="submission" date="2021-02" db="EMBL/GenBank/DDBJ databases">
        <authorList>
            <person name="Dougan E. K."/>
            <person name="Rhodes N."/>
            <person name="Thang M."/>
            <person name="Chan C."/>
        </authorList>
    </citation>
    <scope>NUCLEOTIDE SEQUENCE</scope>
</reference>
<feature type="domain" description="EF-hand" evidence="2">
    <location>
        <begin position="103"/>
        <end position="138"/>
    </location>
</feature>